<dbReference type="AlphaFoldDB" id="A0A8W8MJK4"/>
<evidence type="ECO:0000256" key="2">
    <source>
        <dbReference type="ARBA" id="ARBA00004323"/>
    </source>
</evidence>
<evidence type="ECO:0000259" key="17">
    <source>
        <dbReference type="SMART" id="SM00458"/>
    </source>
</evidence>
<evidence type="ECO:0000256" key="13">
    <source>
        <dbReference type="ARBA" id="ARBA00023136"/>
    </source>
</evidence>
<evidence type="ECO:0000256" key="15">
    <source>
        <dbReference type="ARBA" id="ARBA00023211"/>
    </source>
</evidence>
<comment type="subcellular location">
    <subcellularLocation>
        <location evidence="2 16">Golgi apparatus membrane</location>
        <topology evidence="2 16">Single-pass type II membrane protein</topology>
    </subcellularLocation>
</comment>
<comment type="pathway">
    <text evidence="3 16">Protein modification; protein glycosylation.</text>
</comment>
<dbReference type="GO" id="GO:0004653">
    <property type="term" value="F:polypeptide N-acetylgalactosaminyltransferase activity"/>
    <property type="evidence" value="ECO:0007669"/>
    <property type="project" value="TreeGrafter"/>
</dbReference>
<reference evidence="18" key="1">
    <citation type="submission" date="2022-08" db="UniProtKB">
        <authorList>
            <consortium name="EnsemblMetazoa"/>
        </authorList>
    </citation>
    <scope>IDENTIFICATION</scope>
    <source>
        <strain evidence="18">05x7-T-G4-1.051#20</strain>
    </source>
</reference>
<evidence type="ECO:0000256" key="5">
    <source>
        <dbReference type="ARBA" id="ARBA00022676"/>
    </source>
</evidence>
<dbReference type="EnsemblMetazoa" id="G32615.1">
    <property type="protein sequence ID" value="G32615.1:cds"/>
    <property type="gene ID" value="G32615"/>
</dbReference>
<evidence type="ECO:0000256" key="11">
    <source>
        <dbReference type="ARBA" id="ARBA00022989"/>
    </source>
</evidence>
<dbReference type="SUPFAM" id="SSF53448">
    <property type="entry name" value="Nucleotide-diphospho-sugar transferases"/>
    <property type="match status" value="1"/>
</dbReference>
<accession>A0A8W8MJK4</accession>
<keyword evidence="7" id="KW-0812">Transmembrane</keyword>
<dbReference type="Pfam" id="PF00652">
    <property type="entry name" value="Ricin_B_lectin"/>
    <property type="match status" value="1"/>
</dbReference>
<dbReference type="CDD" id="cd02510">
    <property type="entry name" value="pp-GalNAc-T"/>
    <property type="match status" value="1"/>
</dbReference>
<keyword evidence="19" id="KW-1185">Reference proteome</keyword>
<dbReference type="GO" id="GO:0046872">
    <property type="term" value="F:metal ion binding"/>
    <property type="evidence" value="ECO:0007669"/>
    <property type="project" value="UniProtKB-KW"/>
</dbReference>
<dbReference type="InterPro" id="IPR000772">
    <property type="entry name" value="Ricin_B_lectin"/>
</dbReference>
<evidence type="ECO:0000256" key="14">
    <source>
        <dbReference type="ARBA" id="ARBA00023157"/>
    </source>
</evidence>
<sequence length="569" mass="65585">MANGKAAVIDSVRSYWREKKRVMRTSDLDASNIEALGSALSEFDEDDWKPNTRAKTDLKAPGELGSPYIFNKSQLTSKEKSEYETGWKKNHFNEFASNRISLQRSLKDPRDKECHNLTYSENLPEVSIIVTFHNEAWSVLIRSVYSILNRTPDSLLKEVILVDDFSSLEHLKEPLDQFMEQFQKVKIVRATERQGLIRARLRGYREAVGDVLVFLDSHIECAEGWLEPLIDPIARNWSTVMTPVIDVIDKETFQYGFQAASATNVGGFDWSLMFTWHFVPETEQKRRQYKHYLPVRSPTMAGGLFAISRKYFEHIGTYDEGMDIWGGENLELSFRIWMCGGTLLTAPCSHVGHVFRHTPPYSFGPKKNVVKNNLVRMAEVWLDDFKYYYYQHINYTLGNYGDVSARRALRANLQCHSFDWYLVNVYPELLIPAEALYSGEIRSKAEPLCLESPYRFGKINKPLTVFHCHGQKGNQYWLYTQKGEIRHDLYGCIDDAGSTVYVNSCHGLGGNQNWTYREDNTIQHEGTDRCLELSADGKTVSVKKCMGIDRQLWVWNRKPPKGPVRSTFH</sequence>
<keyword evidence="9 16" id="KW-0430">Lectin</keyword>
<evidence type="ECO:0000256" key="12">
    <source>
        <dbReference type="ARBA" id="ARBA00023034"/>
    </source>
</evidence>
<keyword evidence="5 16" id="KW-0328">Glycosyltransferase</keyword>
<evidence type="ECO:0000256" key="6">
    <source>
        <dbReference type="ARBA" id="ARBA00022679"/>
    </source>
</evidence>
<evidence type="ECO:0000256" key="7">
    <source>
        <dbReference type="ARBA" id="ARBA00022692"/>
    </source>
</evidence>
<dbReference type="CDD" id="cd23462">
    <property type="entry name" value="beta-trefoil_Ricin_Pgant9-like"/>
    <property type="match status" value="1"/>
</dbReference>
<dbReference type="GO" id="GO:0000139">
    <property type="term" value="C:Golgi membrane"/>
    <property type="evidence" value="ECO:0007669"/>
    <property type="project" value="UniProtKB-SubCell"/>
</dbReference>
<organism evidence="18 19">
    <name type="scientific">Magallana gigas</name>
    <name type="common">Pacific oyster</name>
    <name type="synonym">Crassostrea gigas</name>
    <dbReference type="NCBI Taxonomy" id="29159"/>
    <lineage>
        <taxon>Eukaryota</taxon>
        <taxon>Metazoa</taxon>
        <taxon>Spiralia</taxon>
        <taxon>Lophotrochozoa</taxon>
        <taxon>Mollusca</taxon>
        <taxon>Bivalvia</taxon>
        <taxon>Autobranchia</taxon>
        <taxon>Pteriomorphia</taxon>
        <taxon>Ostreida</taxon>
        <taxon>Ostreoidea</taxon>
        <taxon>Ostreidae</taxon>
        <taxon>Magallana</taxon>
    </lineage>
</organism>
<evidence type="ECO:0000313" key="18">
    <source>
        <dbReference type="EnsemblMetazoa" id="G32615.1:cds"/>
    </source>
</evidence>
<keyword evidence="14 16" id="KW-1015">Disulfide bond</keyword>
<feature type="domain" description="Ricin B lectin" evidence="17">
    <location>
        <begin position="437"/>
        <end position="556"/>
    </location>
</feature>
<comment type="similarity">
    <text evidence="4 16">Belongs to the glycosyltransferase 2 family. GalNAc-T subfamily.</text>
</comment>
<dbReference type="PROSITE" id="PS50231">
    <property type="entry name" value="RICIN_B_LECTIN"/>
    <property type="match status" value="1"/>
</dbReference>
<protein>
    <recommendedName>
        <fullName evidence="16">Polypeptide N-acetylgalactosaminyltransferase</fullName>
        <ecNumber evidence="16">2.4.1.-</ecNumber>
    </recommendedName>
    <alternativeName>
        <fullName evidence="16">Protein-UDP acetylgalactosaminyltransferase</fullName>
    </alternativeName>
</protein>
<proteinExistence type="inferred from homology"/>
<keyword evidence="6 16" id="KW-0808">Transferase</keyword>
<dbReference type="PANTHER" id="PTHR11675:SF131">
    <property type="entry name" value="POLYPEPTIDE N-ACETYLGALACTOSAMINYLTRANSFERASE 9-RELATED"/>
    <property type="match status" value="1"/>
</dbReference>
<comment type="cofactor">
    <cofactor evidence="1 16">
        <name>Mn(2+)</name>
        <dbReference type="ChEBI" id="CHEBI:29035"/>
    </cofactor>
</comment>
<dbReference type="Proteomes" id="UP000005408">
    <property type="component" value="Unassembled WGS sequence"/>
</dbReference>
<dbReference type="Gene3D" id="3.90.550.10">
    <property type="entry name" value="Spore Coat Polysaccharide Biosynthesis Protein SpsA, Chain A"/>
    <property type="match status" value="1"/>
</dbReference>
<evidence type="ECO:0000313" key="19">
    <source>
        <dbReference type="Proteomes" id="UP000005408"/>
    </source>
</evidence>
<dbReference type="GO" id="GO:0030246">
    <property type="term" value="F:carbohydrate binding"/>
    <property type="evidence" value="ECO:0007669"/>
    <property type="project" value="UniProtKB-KW"/>
</dbReference>
<dbReference type="SUPFAM" id="SSF50370">
    <property type="entry name" value="Ricin B-like lectins"/>
    <property type="match status" value="1"/>
</dbReference>
<keyword evidence="10" id="KW-0735">Signal-anchor</keyword>
<evidence type="ECO:0000256" key="10">
    <source>
        <dbReference type="ARBA" id="ARBA00022968"/>
    </source>
</evidence>
<dbReference type="Pfam" id="PF00535">
    <property type="entry name" value="Glycos_transf_2"/>
    <property type="match status" value="1"/>
</dbReference>
<dbReference type="GO" id="GO:0006493">
    <property type="term" value="P:protein O-linked glycosylation"/>
    <property type="evidence" value="ECO:0007669"/>
    <property type="project" value="TreeGrafter"/>
</dbReference>
<dbReference type="Gene3D" id="2.80.10.50">
    <property type="match status" value="1"/>
</dbReference>
<keyword evidence="15 16" id="KW-0464">Manganese</keyword>
<dbReference type="FunFam" id="3.90.550.10:FF:000021">
    <property type="entry name" value="Polypeptide N-acetylgalactosaminyltransferase"/>
    <property type="match status" value="1"/>
</dbReference>
<keyword evidence="13" id="KW-0472">Membrane</keyword>
<keyword evidence="12 16" id="KW-0333">Golgi apparatus</keyword>
<keyword evidence="11" id="KW-1133">Transmembrane helix</keyword>
<dbReference type="SMART" id="SM00458">
    <property type="entry name" value="RICIN"/>
    <property type="match status" value="1"/>
</dbReference>
<dbReference type="InterPro" id="IPR035992">
    <property type="entry name" value="Ricin_B-like_lectins"/>
</dbReference>
<dbReference type="PANTHER" id="PTHR11675">
    <property type="entry name" value="N-ACETYLGALACTOSAMINYLTRANSFERASE"/>
    <property type="match status" value="1"/>
</dbReference>
<name>A0A8W8MJK4_MAGGI</name>
<dbReference type="InterPro" id="IPR001173">
    <property type="entry name" value="Glyco_trans_2-like"/>
</dbReference>
<evidence type="ECO:0000256" key="1">
    <source>
        <dbReference type="ARBA" id="ARBA00001936"/>
    </source>
</evidence>
<keyword evidence="8" id="KW-0479">Metal-binding</keyword>
<evidence type="ECO:0000256" key="3">
    <source>
        <dbReference type="ARBA" id="ARBA00004922"/>
    </source>
</evidence>
<evidence type="ECO:0000256" key="16">
    <source>
        <dbReference type="RuleBase" id="RU361242"/>
    </source>
</evidence>
<evidence type="ECO:0000256" key="8">
    <source>
        <dbReference type="ARBA" id="ARBA00022723"/>
    </source>
</evidence>
<evidence type="ECO:0000256" key="4">
    <source>
        <dbReference type="ARBA" id="ARBA00005680"/>
    </source>
</evidence>
<dbReference type="EC" id="2.4.1.-" evidence="16"/>
<evidence type="ECO:0000256" key="9">
    <source>
        <dbReference type="ARBA" id="ARBA00022734"/>
    </source>
</evidence>
<dbReference type="InterPro" id="IPR045885">
    <property type="entry name" value="GalNAc-T"/>
</dbReference>
<dbReference type="InterPro" id="IPR029044">
    <property type="entry name" value="Nucleotide-diphossugar_trans"/>
</dbReference>